<protein>
    <submittedName>
        <fullName evidence="2">Hemin ABC transporter, periplasmic hemin-binding protein</fullName>
    </submittedName>
</protein>
<sequence length="290" mass="30326">MISRRNFTIGACLLPFAARAEVLDAGGQPVIPRGAGTIISLGPDISEIIFALGAGDRVVARDESSRYPAALAALPSLGQRRALSPEGVMSVSADLIIAAEDIGPIDVVALLQGQFIPFVTVPRDFSLAGILRKVEIIAAALDRVAEGEALSAAIAADYTAAEALSADIPLEARPRTAFFHGLLRYSAAGRNTAAGEIMRAAGALNIFADHDGYLQASPELILERDPAYVILMPDDHGGPRAQDVFALPAFQATTAARNGALIVLEDNLMIGFGPRTAGQIRRVADVLHGA</sequence>
<dbReference type="EMBL" id="CP002018">
    <property type="protein sequence ID" value="AEM40755.1"/>
    <property type="molecule type" value="Genomic_DNA"/>
</dbReference>
<evidence type="ECO:0000313" key="3">
    <source>
        <dbReference type="Proteomes" id="UP000000692"/>
    </source>
</evidence>
<dbReference type="AlphaFoldDB" id="F9Y5K2"/>
<dbReference type="Proteomes" id="UP000000692">
    <property type="component" value="Chromosome"/>
</dbReference>
<dbReference type="InterPro" id="IPR002491">
    <property type="entry name" value="ABC_transptr_periplasmic_BD"/>
</dbReference>
<dbReference type="OrthoDB" id="9797736at2"/>
<feature type="domain" description="Fe/B12 periplasmic-binding" evidence="1">
    <location>
        <begin position="37"/>
        <end position="290"/>
    </location>
</feature>
<dbReference type="HOGENOM" id="CLU_038034_6_0_5"/>
<dbReference type="PANTHER" id="PTHR30535">
    <property type="entry name" value="VITAMIN B12-BINDING PROTEIN"/>
    <property type="match status" value="1"/>
</dbReference>
<dbReference type="SUPFAM" id="SSF53807">
    <property type="entry name" value="Helical backbone' metal receptor"/>
    <property type="match status" value="1"/>
</dbReference>
<dbReference type="RefSeq" id="WP_013384212.1">
    <property type="nucleotide sequence ID" value="NC_017384.1"/>
</dbReference>
<name>F9Y5K2_KETVW</name>
<dbReference type="eggNOG" id="COG4558">
    <property type="taxonomic scope" value="Bacteria"/>
</dbReference>
<dbReference type="Pfam" id="PF01497">
    <property type="entry name" value="Peripla_BP_2"/>
    <property type="match status" value="1"/>
</dbReference>
<evidence type="ECO:0000259" key="1">
    <source>
        <dbReference type="PROSITE" id="PS50983"/>
    </source>
</evidence>
<dbReference type="InterPro" id="IPR050902">
    <property type="entry name" value="ABC_Transporter_SBP"/>
</dbReference>
<gene>
    <name evidence="2" type="primary">hmuT</name>
    <name evidence="2" type="ordered locus">KVU_0917</name>
</gene>
<reference evidence="2 3" key="1">
    <citation type="journal article" date="2011" name="J. Bacteriol.">
        <title>Complete genome sequence of the industrial strain Ketogulonicigenium vulgare WSH-001.</title>
        <authorList>
            <person name="Liu L."/>
            <person name="Li Y."/>
            <person name="Zhang J."/>
            <person name="Zhou Z."/>
            <person name="Liu J."/>
            <person name="Li X."/>
            <person name="Zhou J."/>
            <person name="Du G."/>
            <person name="Wang L."/>
            <person name="Chen J."/>
        </authorList>
    </citation>
    <scope>NUCLEOTIDE SEQUENCE [LARGE SCALE GENOMIC DNA]</scope>
    <source>
        <strain evidence="2 3">WSH-001</strain>
    </source>
</reference>
<dbReference type="PANTHER" id="PTHR30535:SF4">
    <property type="entry name" value="HEMIN-BINDING PERIPLASMIC PROTEIN HMUT"/>
    <property type="match status" value="1"/>
</dbReference>
<keyword evidence="3" id="KW-1185">Reference proteome</keyword>
<organism evidence="2 3">
    <name type="scientific">Ketogulonicigenium vulgare (strain WSH-001)</name>
    <dbReference type="NCBI Taxonomy" id="759362"/>
    <lineage>
        <taxon>Bacteria</taxon>
        <taxon>Pseudomonadati</taxon>
        <taxon>Pseudomonadota</taxon>
        <taxon>Alphaproteobacteria</taxon>
        <taxon>Rhodobacterales</taxon>
        <taxon>Roseobacteraceae</taxon>
        <taxon>Ketogulonicigenium</taxon>
    </lineage>
</organism>
<dbReference type="Gene3D" id="3.40.50.1980">
    <property type="entry name" value="Nitrogenase molybdenum iron protein domain"/>
    <property type="match status" value="2"/>
</dbReference>
<accession>F9Y5K2</accession>
<dbReference type="PROSITE" id="PS50983">
    <property type="entry name" value="FE_B12_PBP"/>
    <property type="match status" value="1"/>
</dbReference>
<evidence type="ECO:0000313" key="2">
    <source>
        <dbReference type="EMBL" id="AEM40755.1"/>
    </source>
</evidence>
<dbReference type="KEGG" id="kvl:KVU_0917"/>
<proteinExistence type="predicted"/>